<comment type="caution">
    <text evidence="1">The sequence shown here is derived from an EMBL/GenBank/DDBJ whole genome shotgun (WGS) entry which is preliminary data.</text>
</comment>
<organism evidence="1 2">
    <name type="scientific">Cohnella pontilimi</name>
    <dbReference type="NCBI Taxonomy" id="2564100"/>
    <lineage>
        <taxon>Bacteria</taxon>
        <taxon>Bacillati</taxon>
        <taxon>Bacillota</taxon>
        <taxon>Bacilli</taxon>
        <taxon>Bacillales</taxon>
        <taxon>Paenibacillaceae</taxon>
        <taxon>Cohnella</taxon>
    </lineage>
</organism>
<gene>
    <name evidence="1" type="ORF">E5161_16895</name>
</gene>
<dbReference type="RefSeq" id="WP_136779006.1">
    <property type="nucleotide sequence ID" value="NZ_SUPK01000008.1"/>
</dbReference>
<sequence length="114" mass="12530">MSGEVKVMVPGGGNYLKYVQDTIAKQYMEKNPGVTVKVEQEPEGGQLTARIAAGDLPDVYVGVFGYQPAKFAKDKLIVISRTCRELPSCSTVSRLSVLFVLSDAETEYHFNQQP</sequence>
<dbReference type="OrthoDB" id="9782846at2"/>
<name>A0A4U0F7Y2_9BACL</name>
<dbReference type="AlphaFoldDB" id="A0A4U0F7Y2"/>
<protein>
    <submittedName>
        <fullName evidence="1">Extracellular solute-binding protein</fullName>
    </submittedName>
</protein>
<dbReference type="Proteomes" id="UP000309673">
    <property type="component" value="Unassembled WGS sequence"/>
</dbReference>
<dbReference type="SUPFAM" id="SSF53850">
    <property type="entry name" value="Periplasmic binding protein-like II"/>
    <property type="match status" value="1"/>
</dbReference>
<accession>A0A4U0F7Y2</accession>
<proteinExistence type="predicted"/>
<keyword evidence="2" id="KW-1185">Reference proteome</keyword>
<dbReference type="Pfam" id="PF01547">
    <property type="entry name" value="SBP_bac_1"/>
    <property type="match status" value="1"/>
</dbReference>
<evidence type="ECO:0000313" key="1">
    <source>
        <dbReference type="EMBL" id="TJY40816.1"/>
    </source>
</evidence>
<evidence type="ECO:0000313" key="2">
    <source>
        <dbReference type="Proteomes" id="UP000309673"/>
    </source>
</evidence>
<dbReference type="Gene3D" id="3.40.190.10">
    <property type="entry name" value="Periplasmic binding protein-like II"/>
    <property type="match status" value="1"/>
</dbReference>
<reference evidence="1 2" key="1">
    <citation type="submission" date="2019-04" db="EMBL/GenBank/DDBJ databases">
        <title>Cohnella sp. nov., isolated from soil.</title>
        <authorList>
            <person name="Kim W."/>
        </authorList>
    </citation>
    <scope>NUCLEOTIDE SEQUENCE [LARGE SCALE GENOMIC DNA]</scope>
    <source>
        <strain evidence="1 2">CAU 1483</strain>
    </source>
</reference>
<dbReference type="EMBL" id="SUPK01000008">
    <property type="protein sequence ID" value="TJY40816.1"/>
    <property type="molecule type" value="Genomic_DNA"/>
</dbReference>
<dbReference type="InterPro" id="IPR006059">
    <property type="entry name" value="SBP"/>
</dbReference>